<organism evidence="2 3">
    <name type="scientific">Dorcoceras hygrometricum</name>
    <dbReference type="NCBI Taxonomy" id="472368"/>
    <lineage>
        <taxon>Eukaryota</taxon>
        <taxon>Viridiplantae</taxon>
        <taxon>Streptophyta</taxon>
        <taxon>Embryophyta</taxon>
        <taxon>Tracheophyta</taxon>
        <taxon>Spermatophyta</taxon>
        <taxon>Magnoliopsida</taxon>
        <taxon>eudicotyledons</taxon>
        <taxon>Gunneridae</taxon>
        <taxon>Pentapetalae</taxon>
        <taxon>asterids</taxon>
        <taxon>lamiids</taxon>
        <taxon>Lamiales</taxon>
        <taxon>Gesneriaceae</taxon>
        <taxon>Didymocarpoideae</taxon>
        <taxon>Trichosporeae</taxon>
        <taxon>Loxocarpinae</taxon>
        <taxon>Dorcoceras</taxon>
    </lineage>
</organism>
<dbReference type="AlphaFoldDB" id="A0A2Z7DH28"/>
<dbReference type="EMBL" id="KQ986351">
    <property type="protein sequence ID" value="KZV58703.1"/>
    <property type="molecule type" value="Genomic_DNA"/>
</dbReference>
<evidence type="ECO:0000256" key="1">
    <source>
        <dbReference type="SAM" id="MobiDB-lite"/>
    </source>
</evidence>
<protein>
    <submittedName>
        <fullName evidence="2">Uncharacterized protein</fullName>
    </submittedName>
</protein>
<proteinExistence type="predicted"/>
<reference evidence="2 3" key="1">
    <citation type="journal article" date="2015" name="Proc. Natl. Acad. Sci. U.S.A.">
        <title>The resurrection genome of Boea hygrometrica: A blueprint for survival of dehydration.</title>
        <authorList>
            <person name="Xiao L."/>
            <person name="Yang G."/>
            <person name="Zhang L."/>
            <person name="Yang X."/>
            <person name="Zhao S."/>
            <person name="Ji Z."/>
            <person name="Zhou Q."/>
            <person name="Hu M."/>
            <person name="Wang Y."/>
            <person name="Chen M."/>
            <person name="Xu Y."/>
            <person name="Jin H."/>
            <person name="Xiao X."/>
            <person name="Hu G."/>
            <person name="Bao F."/>
            <person name="Hu Y."/>
            <person name="Wan P."/>
            <person name="Li L."/>
            <person name="Deng X."/>
            <person name="Kuang T."/>
            <person name="Xiang C."/>
            <person name="Zhu J.K."/>
            <person name="Oliver M.J."/>
            <person name="He Y."/>
        </authorList>
    </citation>
    <scope>NUCLEOTIDE SEQUENCE [LARGE SCALE GENOMIC DNA]</scope>
    <source>
        <strain evidence="3">cv. XS01</strain>
    </source>
</reference>
<evidence type="ECO:0000313" key="2">
    <source>
        <dbReference type="EMBL" id="KZV58703.1"/>
    </source>
</evidence>
<keyword evidence="3" id="KW-1185">Reference proteome</keyword>
<feature type="region of interest" description="Disordered" evidence="1">
    <location>
        <begin position="346"/>
        <end position="370"/>
    </location>
</feature>
<name>A0A2Z7DH28_9LAMI</name>
<gene>
    <name evidence="2" type="ORF">F511_40861</name>
</gene>
<evidence type="ECO:0000313" key="3">
    <source>
        <dbReference type="Proteomes" id="UP000250235"/>
    </source>
</evidence>
<dbReference type="OrthoDB" id="1751168at2759"/>
<sequence>MEHTRMTRMIKSLEDTGLRGFLEGTTFVFENAVTELFVNAKVIAGISLVLCVIKSWTLQEDMFSTTFKLPTDGMTGLGYIPKETIVEMRSRFSATDVPFRAPSKKREMWIEYRLLHDIVAKSLCAKVGSFDTVTCEKFEFMVAISLEDTGLKGFLEASDLVYEGAVIELITNTKVITGTIVSSMGNRKIALTKDVFTEVFRLPTEGLTDLTDIPKEIVAEMRSLLSGSDEPLFTPSKKKGMNMEIRFLHDIVAKALCTKAGSFDMVTNEKFNFMIAITARLKVNWSQILFQVLLSMLNKPKRKSQGFVVHVSVLLERMVKSDLGDSIKLHPQKVLTNKSVLTYIKKNQEKPTGETSKLTEDTASNTDGEERYSVEDNLVTGLGEHERMDFDQDEQRGGDDRIEINLEYDTQMAHGDWVNKDDRIETEESTSRHKQMSDRAIVVMSKKPALHTMTSLQQGILSPVHIQKIDWLTYFLPKINPASKGKKTLVVVTLRSD</sequence>
<feature type="compositionally biased region" description="Basic and acidic residues" evidence="1">
    <location>
        <begin position="346"/>
        <end position="360"/>
    </location>
</feature>
<dbReference type="Proteomes" id="UP000250235">
    <property type="component" value="Unassembled WGS sequence"/>
</dbReference>
<accession>A0A2Z7DH28</accession>